<keyword evidence="6 11" id="KW-0418">Kinase</keyword>
<protein>
    <recommendedName>
        <fullName evidence="2">histidine kinase</fullName>
        <ecNumber evidence="2">2.7.13.3</ecNumber>
    </recommendedName>
</protein>
<dbReference type="Pfam" id="PF07568">
    <property type="entry name" value="HisKA_2"/>
    <property type="match status" value="1"/>
</dbReference>
<keyword evidence="4" id="KW-0808">Transferase</keyword>
<evidence type="ECO:0000256" key="3">
    <source>
        <dbReference type="ARBA" id="ARBA00022553"/>
    </source>
</evidence>
<evidence type="ECO:0000259" key="10">
    <source>
        <dbReference type="PROSITE" id="PS50109"/>
    </source>
</evidence>
<keyword evidence="8" id="KW-0812">Transmembrane</keyword>
<evidence type="ECO:0000256" key="4">
    <source>
        <dbReference type="ARBA" id="ARBA00022679"/>
    </source>
</evidence>
<dbReference type="PROSITE" id="PS50109">
    <property type="entry name" value="HIS_KIN"/>
    <property type="match status" value="1"/>
</dbReference>
<keyword evidence="12" id="KW-1185">Reference proteome</keyword>
<dbReference type="InterPro" id="IPR036890">
    <property type="entry name" value="HATPase_C_sf"/>
</dbReference>
<accession>A0ABT0PQR7</accession>
<dbReference type="Gene3D" id="3.30.450.20">
    <property type="entry name" value="PAS domain"/>
    <property type="match status" value="1"/>
</dbReference>
<dbReference type="RefSeq" id="WP_249656734.1">
    <property type="nucleotide sequence ID" value="NZ_JAMFMA010000001.1"/>
</dbReference>
<dbReference type="Pfam" id="PF02518">
    <property type="entry name" value="HATPase_c"/>
    <property type="match status" value="1"/>
</dbReference>
<dbReference type="GO" id="GO:0016301">
    <property type="term" value="F:kinase activity"/>
    <property type="evidence" value="ECO:0007669"/>
    <property type="project" value="UniProtKB-KW"/>
</dbReference>
<dbReference type="PANTHER" id="PTHR41523:SF8">
    <property type="entry name" value="ETHYLENE RESPONSE SENSOR PROTEIN"/>
    <property type="match status" value="1"/>
</dbReference>
<evidence type="ECO:0000256" key="2">
    <source>
        <dbReference type="ARBA" id="ARBA00012438"/>
    </source>
</evidence>
<dbReference type="EC" id="2.7.13.3" evidence="2"/>
<feature type="domain" description="Histidine kinase" evidence="10">
    <location>
        <begin position="460"/>
        <end position="652"/>
    </location>
</feature>
<evidence type="ECO:0000256" key="5">
    <source>
        <dbReference type="ARBA" id="ARBA00022741"/>
    </source>
</evidence>
<comment type="catalytic activity">
    <reaction evidence="1">
        <text>ATP + protein L-histidine = ADP + protein N-phospho-L-histidine.</text>
        <dbReference type="EC" id="2.7.13.3"/>
    </reaction>
</comment>
<feature type="signal peptide" evidence="9">
    <location>
        <begin position="1"/>
        <end position="21"/>
    </location>
</feature>
<dbReference type="InterPro" id="IPR005467">
    <property type="entry name" value="His_kinase_dom"/>
</dbReference>
<evidence type="ECO:0000313" key="12">
    <source>
        <dbReference type="Proteomes" id="UP001203607"/>
    </source>
</evidence>
<dbReference type="InterPro" id="IPR011495">
    <property type="entry name" value="Sig_transdc_His_kin_sub2_dim/P"/>
</dbReference>
<keyword evidence="5" id="KW-0547">Nucleotide-binding</keyword>
<evidence type="ECO:0000256" key="8">
    <source>
        <dbReference type="SAM" id="Phobius"/>
    </source>
</evidence>
<evidence type="ECO:0000313" key="11">
    <source>
        <dbReference type="EMBL" id="MCL6273561.1"/>
    </source>
</evidence>
<feature type="transmembrane region" description="Helical" evidence="8">
    <location>
        <begin position="409"/>
        <end position="431"/>
    </location>
</feature>
<dbReference type="InterPro" id="IPR011990">
    <property type="entry name" value="TPR-like_helical_dom_sf"/>
</dbReference>
<evidence type="ECO:0000256" key="9">
    <source>
        <dbReference type="SAM" id="SignalP"/>
    </source>
</evidence>
<keyword evidence="8" id="KW-0472">Membrane</keyword>
<dbReference type="Gene3D" id="3.30.565.10">
    <property type="entry name" value="Histidine kinase-like ATPase, C-terminal domain"/>
    <property type="match status" value="1"/>
</dbReference>
<dbReference type="Proteomes" id="UP001203607">
    <property type="component" value="Unassembled WGS sequence"/>
</dbReference>
<feature type="chain" id="PRO_5047529082" description="histidine kinase" evidence="9">
    <location>
        <begin position="22"/>
        <end position="652"/>
    </location>
</feature>
<keyword evidence="7" id="KW-0067">ATP-binding</keyword>
<sequence>MMHNLKLITALFFVLLLNVSAQTSDTDEVSVLTEFQNTNGSQNRFEVFFNSVNRYNINSAYDWLDTVKVYLSNAQKTSDTTAIALYKIMETQLYNDLGEYDKSVALAMELYGQKDDLQNSARKRVLDVLDDNYSNLQLYDKQIEIRKQKRELGYTDNVAFYDIYSNLGLHRKARNQYIMEVKPTIADNDSYGLAKYHSKVGNYLRLDNSAPTALSELKKAKAYLDVFINDISKEKTEEQLFESELLKAEIEGNIGKCHVLLSQYEEAIPLLENSIEILNSSSNKMHKGEIIDNTLNLADANIQLERYRDAKRSLDIDFENISMLQSIKRNSLLAAYYDKIENFRSAATYYKRNERIKDSLAVKQSSIIKQQLVTIVANEDLENSQRLIDEQKRINELARSEMKAKDERINLVFISLIFTLLGFAGLVYAYLKSIKNQRLIAEQKHIIENALVEKDSLLKEIHHRVKNNLQMVSSLLSLQTKNTRSKSAIEALEEGKSRVKAMALIHQKLYQNDDLSVIEMQGYIESLINSVQSVYKKGGHNISITIDAEGTELDIDRAIPFGLILNELVSNSFKYAFPENDENGKIYIHLRKNGEQGYFEYTDNGVGLPDDADERAHSSMGIRLMNRLVNQLQSKLNIDKASEGVRFWFNFS</sequence>
<comment type="caution">
    <text evidence="11">The sequence shown here is derived from an EMBL/GenBank/DDBJ whole genome shotgun (WGS) entry which is preliminary data.</text>
</comment>
<evidence type="ECO:0000256" key="1">
    <source>
        <dbReference type="ARBA" id="ARBA00000085"/>
    </source>
</evidence>
<keyword evidence="8" id="KW-1133">Transmembrane helix</keyword>
<dbReference type="Gene3D" id="1.25.40.10">
    <property type="entry name" value="Tetratricopeptide repeat domain"/>
    <property type="match status" value="1"/>
</dbReference>
<reference evidence="11 12" key="1">
    <citation type="submission" date="2022-05" db="EMBL/GenBank/DDBJ databases">
        <authorList>
            <person name="Park J.-S."/>
        </authorList>
    </citation>
    <scope>NUCLEOTIDE SEQUENCE [LARGE SCALE GENOMIC DNA]</scope>
    <source>
        <strain evidence="11 12">2012CJ35-5</strain>
    </source>
</reference>
<evidence type="ECO:0000256" key="6">
    <source>
        <dbReference type="ARBA" id="ARBA00022777"/>
    </source>
</evidence>
<organism evidence="11 12">
    <name type="scientific">Flagellimonas spongiicola</name>
    <dbReference type="NCBI Taxonomy" id="2942208"/>
    <lineage>
        <taxon>Bacteria</taxon>
        <taxon>Pseudomonadati</taxon>
        <taxon>Bacteroidota</taxon>
        <taxon>Flavobacteriia</taxon>
        <taxon>Flavobacteriales</taxon>
        <taxon>Flavobacteriaceae</taxon>
        <taxon>Flagellimonas</taxon>
    </lineage>
</organism>
<dbReference type="EMBL" id="JAMFMA010000001">
    <property type="protein sequence ID" value="MCL6273561.1"/>
    <property type="molecule type" value="Genomic_DNA"/>
</dbReference>
<keyword evidence="9" id="KW-0732">Signal</keyword>
<dbReference type="InterPro" id="IPR003594">
    <property type="entry name" value="HATPase_dom"/>
</dbReference>
<dbReference type="SUPFAM" id="SSF48452">
    <property type="entry name" value="TPR-like"/>
    <property type="match status" value="1"/>
</dbReference>
<dbReference type="SUPFAM" id="SSF55874">
    <property type="entry name" value="ATPase domain of HSP90 chaperone/DNA topoisomerase II/histidine kinase"/>
    <property type="match status" value="1"/>
</dbReference>
<proteinExistence type="predicted"/>
<evidence type="ECO:0000256" key="7">
    <source>
        <dbReference type="ARBA" id="ARBA00022840"/>
    </source>
</evidence>
<keyword evidence="3" id="KW-0597">Phosphoprotein</keyword>
<dbReference type="SMART" id="SM00387">
    <property type="entry name" value="HATPase_c"/>
    <property type="match status" value="1"/>
</dbReference>
<name>A0ABT0PQR7_9FLAO</name>
<gene>
    <name evidence="11" type="ORF">M3P19_06035</name>
</gene>
<dbReference type="PANTHER" id="PTHR41523">
    <property type="entry name" value="TWO-COMPONENT SYSTEM SENSOR PROTEIN"/>
    <property type="match status" value="1"/>
</dbReference>